<evidence type="ECO:0000313" key="14">
    <source>
        <dbReference type="Proteomes" id="UP000247555"/>
    </source>
</evidence>
<name>A0A318LFK2_9NEIS</name>
<keyword evidence="9" id="KW-0472">Membrane</keyword>
<gene>
    <name evidence="13" type="ORF">DFR34_104166</name>
</gene>
<feature type="domain" description="Porin" evidence="12">
    <location>
        <begin position="9"/>
        <end position="330"/>
    </location>
</feature>
<dbReference type="GO" id="GO:0034220">
    <property type="term" value="P:monoatomic ion transmembrane transport"/>
    <property type="evidence" value="ECO:0007669"/>
    <property type="project" value="InterPro"/>
</dbReference>
<evidence type="ECO:0000256" key="6">
    <source>
        <dbReference type="ARBA" id="ARBA00022729"/>
    </source>
</evidence>
<keyword evidence="5" id="KW-0812">Transmembrane</keyword>
<keyword evidence="4" id="KW-1134">Transmembrane beta strand</keyword>
<evidence type="ECO:0000256" key="10">
    <source>
        <dbReference type="ARBA" id="ARBA00023237"/>
    </source>
</evidence>
<dbReference type="InterPro" id="IPR033900">
    <property type="entry name" value="Gram_neg_porin_domain"/>
</dbReference>
<evidence type="ECO:0000256" key="2">
    <source>
        <dbReference type="ARBA" id="ARBA00011233"/>
    </source>
</evidence>
<keyword evidence="6 11" id="KW-0732">Signal</keyword>
<protein>
    <submittedName>
        <fullName evidence="13">Putative porin</fullName>
    </submittedName>
</protein>
<evidence type="ECO:0000256" key="8">
    <source>
        <dbReference type="ARBA" id="ARBA00023114"/>
    </source>
</evidence>
<keyword evidence="7" id="KW-0406">Ion transport</keyword>
<feature type="chain" id="PRO_5016286659" evidence="11">
    <location>
        <begin position="22"/>
        <end position="361"/>
    </location>
</feature>
<dbReference type="PANTHER" id="PTHR34501:SF9">
    <property type="entry name" value="MAJOR OUTER MEMBRANE PROTEIN P.IA"/>
    <property type="match status" value="1"/>
</dbReference>
<dbReference type="Gene3D" id="2.40.160.10">
    <property type="entry name" value="Porin"/>
    <property type="match status" value="1"/>
</dbReference>
<dbReference type="EMBL" id="QJKI01000004">
    <property type="protein sequence ID" value="PXX80387.1"/>
    <property type="molecule type" value="Genomic_DNA"/>
</dbReference>
<dbReference type="PRINTS" id="PR00184">
    <property type="entry name" value="NEISSPPORIN"/>
</dbReference>
<dbReference type="InterPro" id="IPR002299">
    <property type="entry name" value="Porin_Neis"/>
</dbReference>
<dbReference type="PRINTS" id="PR00182">
    <property type="entry name" value="ECOLNEIPORIN"/>
</dbReference>
<dbReference type="GO" id="GO:0046930">
    <property type="term" value="C:pore complex"/>
    <property type="evidence" value="ECO:0007669"/>
    <property type="project" value="UniProtKB-KW"/>
</dbReference>
<dbReference type="AlphaFoldDB" id="A0A318LFK2"/>
<keyword evidence="3" id="KW-0813">Transport</keyword>
<keyword evidence="10" id="KW-0998">Cell outer membrane</keyword>
<evidence type="ECO:0000256" key="3">
    <source>
        <dbReference type="ARBA" id="ARBA00022448"/>
    </source>
</evidence>
<evidence type="ECO:0000313" key="13">
    <source>
        <dbReference type="EMBL" id="PXX80387.1"/>
    </source>
</evidence>
<dbReference type="InterPro" id="IPR001702">
    <property type="entry name" value="Porin_Gram-ve"/>
</dbReference>
<evidence type="ECO:0000256" key="11">
    <source>
        <dbReference type="SAM" id="SignalP"/>
    </source>
</evidence>
<dbReference type="GO" id="GO:0009279">
    <property type="term" value="C:cell outer membrane"/>
    <property type="evidence" value="ECO:0007669"/>
    <property type="project" value="UniProtKB-SubCell"/>
</dbReference>
<evidence type="ECO:0000256" key="9">
    <source>
        <dbReference type="ARBA" id="ARBA00023136"/>
    </source>
</evidence>
<accession>A0A318LFK2</accession>
<evidence type="ECO:0000259" key="12">
    <source>
        <dbReference type="Pfam" id="PF13609"/>
    </source>
</evidence>
<dbReference type="OrthoDB" id="5289162at2"/>
<dbReference type="Proteomes" id="UP000247555">
    <property type="component" value="Unassembled WGS sequence"/>
</dbReference>
<dbReference type="RefSeq" id="WP_110390076.1">
    <property type="nucleotide sequence ID" value="NZ_QJKI01000004.1"/>
</dbReference>
<sequence length="361" mass="38474">MNRKMLVVALSAACASPLALADVTIYGTLNNSLESVKATGAANSANDVKSTSRVSSNTSKIGFKGNEDLGNGLKAIWQVEQEVSIDDGGTRKGNWATRNTFVGLDGSFGQVMLGNYDSAYKMVKYLIPLEDGVADFTGANGIIGRGQQRMKNSVQYRSPNFSGFSFGASYGTDETRAVLANSERTNAQAWALAAQYNADGLLLGGAFERRDDTGAVAGASKTANHQDFWKAVARYKFADTELGAGYEYENQNRIVGANQKQSAWTVSAIQKFGNFGLGLAYVSLGKRKGAGSGSISDADYKANQWSLSGTYDLSKRTQAYAFYTRIDNKNAAKINFDNNGITGVAAGSNPTAFGIGLSHKF</sequence>
<dbReference type="InterPro" id="IPR050298">
    <property type="entry name" value="Gram-neg_bact_OMP"/>
</dbReference>
<evidence type="ECO:0000256" key="1">
    <source>
        <dbReference type="ARBA" id="ARBA00004571"/>
    </source>
</evidence>
<evidence type="ECO:0000256" key="7">
    <source>
        <dbReference type="ARBA" id="ARBA00023065"/>
    </source>
</evidence>
<dbReference type="CDD" id="cd00342">
    <property type="entry name" value="gram_neg_porins"/>
    <property type="match status" value="1"/>
</dbReference>
<keyword evidence="8" id="KW-0626">Porin</keyword>
<dbReference type="Pfam" id="PF13609">
    <property type="entry name" value="Porin_4"/>
    <property type="match status" value="1"/>
</dbReference>
<organism evidence="13 14">
    <name type="scientific">Rivihabitans pingtungensis</name>
    <dbReference type="NCBI Taxonomy" id="1054498"/>
    <lineage>
        <taxon>Bacteria</taxon>
        <taxon>Pseudomonadati</taxon>
        <taxon>Pseudomonadota</taxon>
        <taxon>Betaproteobacteria</taxon>
        <taxon>Neisseriales</taxon>
        <taxon>Aquaspirillaceae</taxon>
        <taxon>Rivihabitans</taxon>
    </lineage>
</organism>
<keyword evidence="14" id="KW-1185">Reference proteome</keyword>
<dbReference type="GO" id="GO:0015288">
    <property type="term" value="F:porin activity"/>
    <property type="evidence" value="ECO:0007669"/>
    <property type="project" value="UniProtKB-KW"/>
</dbReference>
<dbReference type="PANTHER" id="PTHR34501">
    <property type="entry name" value="PROTEIN YDDL-RELATED"/>
    <property type="match status" value="1"/>
</dbReference>
<comment type="subcellular location">
    <subcellularLocation>
        <location evidence="1">Cell outer membrane</location>
        <topology evidence="1">Multi-pass membrane protein</topology>
    </subcellularLocation>
</comment>
<reference evidence="13 14" key="1">
    <citation type="submission" date="2018-05" db="EMBL/GenBank/DDBJ databases">
        <title>Genomic Encyclopedia of Type Strains, Phase IV (KMG-IV): sequencing the most valuable type-strain genomes for metagenomic binning, comparative biology and taxonomic classification.</title>
        <authorList>
            <person name="Goeker M."/>
        </authorList>
    </citation>
    <scope>NUCLEOTIDE SEQUENCE [LARGE SCALE GENOMIC DNA]</scope>
    <source>
        <strain evidence="13 14">DSM 29661</strain>
    </source>
</reference>
<feature type="signal peptide" evidence="11">
    <location>
        <begin position="1"/>
        <end position="21"/>
    </location>
</feature>
<comment type="subunit">
    <text evidence="2">Homotrimer.</text>
</comment>
<evidence type="ECO:0000256" key="5">
    <source>
        <dbReference type="ARBA" id="ARBA00022692"/>
    </source>
</evidence>
<dbReference type="InterPro" id="IPR023614">
    <property type="entry name" value="Porin_dom_sf"/>
</dbReference>
<proteinExistence type="predicted"/>
<dbReference type="SUPFAM" id="SSF56935">
    <property type="entry name" value="Porins"/>
    <property type="match status" value="1"/>
</dbReference>
<evidence type="ECO:0000256" key="4">
    <source>
        <dbReference type="ARBA" id="ARBA00022452"/>
    </source>
</evidence>
<comment type="caution">
    <text evidence="13">The sequence shown here is derived from an EMBL/GenBank/DDBJ whole genome shotgun (WGS) entry which is preliminary data.</text>
</comment>